<gene>
    <name evidence="2" type="ORF">JD844_032794</name>
</gene>
<evidence type="ECO:0000256" key="1">
    <source>
        <dbReference type="SAM" id="Phobius"/>
    </source>
</evidence>
<name>A0ABQ7T574_PHRPL</name>
<comment type="caution">
    <text evidence="2">The sequence shown here is derived from an EMBL/GenBank/DDBJ whole genome shotgun (WGS) entry which is preliminary data.</text>
</comment>
<dbReference type="Proteomes" id="UP000826234">
    <property type="component" value="Unassembled WGS sequence"/>
</dbReference>
<dbReference type="EMBL" id="JAIPUX010001232">
    <property type="protein sequence ID" value="KAH0624899.1"/>
    <property type="molecule type" value="Genomic_DNA"/>
</dbReference>
<organism evidence="2 3">
    <name type="scientific">Phrynosoma platyrhinos</name>
    <name type="common">Desert horned lizard</name>
    <dbReference type="NCBI Taxonomy" id="52577"/>
    <lineage>
        <taxon>Eukaryota</taxon>
        <taxon>Metazoa</taxon>
        <taxon>Chordata</taxon>
        <taxon>Craniata</taxon>
        <taxon>Vertebrata</taxon>
        <taxon>Euteleostomi</taxon>
        <taxon>Lepidosauria</taxon>
        <taxon>Squamata</taxon>
        <taxon>Bifurcata</taxon>
        <taxon>Unidentata</taxon>
        <taxon>Episquamata</taxon>
        <taxon>Toxicofera</taxon>
        <taxon>Iguania</taxon>
        <taxon>Phrynosomatidae</taxon>
        <taxon>Phrynosomatinae</taxon>
        <taxon>Phrynosoma</taxon>
    </lineage>
</organism>
<sequence length="121" mass="14093">MTLFFLVGLIPNLIYVVIPTIPLLLLILVAFGTCCFQMLHRREARRNCFNDSSPLSSECLAEHLDSNLNLEKIRYESNMFCKITYCYLSNFPVKEEQKPVRTSLRYGFLSTQGKTVAWRYK</sequence>
<accession>A0ABQ7T574</accession>
<keyword evidence="1" id="KW-0812">Transmembrane</keyword>
<reference evidence="2 3" key="1">
    <citation type="journal article" date="2022" name="Gigascience">
        <title>A chromosome-level genome assembly and annotation of the desert horned lizard, Phrynosoma platyrhinos, provides insight into chromosomal rearrangements among reptiles.</title>
        <authorList>
            <person name="Koochekian N."/>
            <person name="Ascanio A."/>
            <person name="Farleigh K."/>
            <person name="Card D.C."/>
            <person name="Schield D.R."/>
            <person name="Castoe T.A."/>
            <person name="Jezkova T."/>
        </authorList>
    </citation>
    <scope>NUCLEOTIDE SEQUENCE [LARGE SCALE GENOMIC DNA]</scope>
    <source>
        <strain evidence="2">NK-2021</strain>
    </source>
</reference>
<evidence type="ECO:0000313" key="2">
    <source>
        <dbReference type="EMBL" id="KAH0624899.1"/>
    </source>
</evidence>
<evidence type="ECO:0000313" key="3">
    <source>
        <dbReference type="Proteomes" id="UP000826234"/>
    </source>
</evidence>
<proteinExistence type="predicted"/>
<keyword evidence="1" id="KW-0472">Membrane</keyword>
<protein>
    <submittedName>
        <fullName evidence="2">Uncharacterized protein</fullName>
    </submittedName>
</protein>
<keyword evidence="3" id="KW-1185">Reference proteome</keyword>
<keyword evidence="1" id="KW-1133">Transmembrane helix</keyword>
<feature type="transmembrane region" description="Helical" evidence="1">
    <location>
        <begin position="12"/>
        <end position="36"/>
    </location>
</feature>